<feature type="compositionally biased region" description="Low complexity" evidence="1">
    <location>
        <begin position="130"/>
        <end position="144"/>
    </location>
</feature>
<dbReference type="Proteomes" id="UP000440578">
    <property type="component" value="Unassembled WGS sequence"/>
</dbReference>
<keyword evidence="2" id="KW-1133">Transmembrane helix</keyword>
<gene>
    <name evidence="3" type="ORF">FJT64_010256</name>
</gene>
<feature type="region of interest" description="Disordered" evidence="1">
    <location>
        <begin position="202"/>
        <end position="302"/>
    </location>
</feature>
<evidence type="ECO:0000313" key="4">
    <source>
        <dbReference type="Proteomes" id="UP000440578"/>
    </source>
</evidence>
<keyword evidence="2" id="KW-0812">Transmembrane</keyword>
<feature type="compositionally biased region" description="Pro residues" evidence="1">
    <location>
        <begin position="286"/>
        <end position="301"/>
    </location>
</feature>
<dbReference type="AlphaFoldDB" id="A0A6A4VN48"/>
<feature type="transmembrane region" description="Helical" evidence="2">
    <location>
        <begin position="573"/>
        <end position="597"/>
    </location>
</feature>
<keyword evidence="4" id="KW-1185">Reference proteome</keyword>
<feature type="region of interest" description="Disordered" evidence="1">
    <location>
        <begin position="348"/>
        <end position="368"/>
    </location>
</feature>
<feature type="compositionally biased region" description="Low complexity" evidence="1">
    <location>
        <begin position="470"/>
        <end position="481"/>
    </location>
</feature>
<feature type="compositionally biased region" description="Low complexity" evidence="1">
    <location>
        <begin position="236"/>
        <end position="246"/>
    </location>
</feature>
<feature type="compositionally biased region" description="Basic and acidic residues" evidence="1">
    <location>
        <begin position="109"/>
        <end position="121"/>
    </location>
</feature>
<protein>
    <submittedName>
        <fullName evidence="3">Uncharacterized protein</fullName>
    </submittedName>
</protein>
<proteinExistence type="predicted"/>
<organism evidence="3 4">
    <name type="scientific">Amphibalanus amphitrite</name>
    <name type="common">Striped barnacle</name>
    <name type="synonym">Balanus amphitrite</name>
    <dbReference type="NCBI Taxonomy" id="1232801"/>
    <lineage>
        <taxon>Eukaryota</taxon>
        <taxon>Metazoa</taxon>
        <taxon>Ecdysozoa</taxon>
        <taxon>Arthropoda</taxon>
        <taxon>Crustacea</taxon>
        <taxon>Multicrustacea</taxon>
        <taxon>Cirripedia</taxon>
        <taxon>Thoracica</taxon>
        <taxon>Thoracicalcarea</taxon>
        <taxon>Balanomorpha</taxon>
        <taxon>Balanoidea</taxon>
        <taxon>Balanidae</taxon>
        <taxon>Amphibalaninae</taxon>
        <taxon>Amphibalanus</taxon>
    </lineage>
</organism>
<keyword evidence="2" id="KW-0472">Membrane</keyword>
<name>A0A6A4VN48_AMPAM</name>
<feature type="compositionally biased region" description="Pro residues" evidence="1">
    <location>
        <begin position="397"/>
        <end position="408"/>
    </location>
</feature>
<feature type="region of interest" description="Disordered" evidence="1">
    <location>
        <begin position="69"/>
        <end position="159"/>
    </location>
</feature>
<sequence length="606" mass="64527">MLSWLAGRRSPSGVHLLTDDPLAVIAGPVDKQQTVYAVSRTNPMFEEGWPGGVRPAEDERTGWQRSAADGSTYWHEPPPDSSLQLEAAADDTGGPPDSLEPPPPASLRRFTEHGELPEVHRGPRVHRGPLRPGAPAGRPATLPRPVWPSAVGDAPVPEPPRRLSVTGYMTVADHVGPTWPGRRAPPPGAVGRFPLDRRATFPPARAGLPGRLPSIPDEEVEPPADGQPDSIVTESLLRLTTPRTTPAGSVRDGTSDGRSPAGSTRAESFHWESSPAGGAVDAAVMLPPPPPPLPPLAPPPGSFNWDRTLEPLLQVLWSGEESPPVLRRFQEVPGSVGGTGDLEAALPWRNSAAGEGPFPAPPSRASSELSQLYAELAAPRPFSRALSEELYAWPVSPPVAVAPPPLARPPTRAESPPPAYLNQLLPSDTSSAGGRRRGRLGSDASSQPSSRSVRRTPSDACSDDSRDSRLSAGSRGRLLPSDSSEGGSERRVTFSADTVDNEPGPARPRPRRHADRPPARRAVGRGRNKGFYASNMLSRLTGLSHSAGGKKELQLRGVSVELGRKAELRSRHLCTAVTAVLVLVLLAAAGVLTAWLWTTERRLFRV</sequence>
<comment type="caution">
    <text evidence="3">The sequence shown here is derived from an EMBL/GenBank/DDBJ whole genome shotgun (WGS) entry which is preliminary data.</text>
</comment>
<accession>A0A6A4VN48</accession>
<dbReference type="EMBL" id="VIIS01001862">
    <property type="protein sequence ID" value="KAF0291678.1"/>
    <property type="molecule type" value="Genomic_DNA"/>
</dbReference>
<reference evidence="3 4" key="1">
    <citation type="submission" date="2019-07" db="EMBL/GenBank/DDBJ databases">
        <title>Draft genome assembly of a fouling barnacle, Amphibalanus amphitrite (Darwin, 1854): The first reference genome for Thecostraca.</title>
        <authorList>
            <person name="Kim W."/>
        </authorList>
    </citation>
    <scope>NUCLEOTIDE SEQUENCE [LARGE SCALE GENOMIC DNA]</scope>
    <source>
        <strain evidence="3">SNU_AA5</strain>
        <tissue evidence="3">Soma without cirri and trophi</tissue>
    </source>
</reference>
<feature type="region of interest" description="Disordered" evidence="1">
    <location>
        <begin position="397"/>
        <end position="525"/>
    </location>
</feature>
<evidence type="ECO:0000313" key="3">
    <source>
        <dbReference type="EMBL" id="KAF0291678.1"/>
    </source>
</evidence>
<evidence type="ECO:0000256" key="2">
    <source>
        <dbReference type="SAM" id="Phobius"/>
    </source>
</evidence>
<evidence type="ECO:0000256" key="1">
    <source>
        <dbReference type="SAM" id="MobiDB-lite"/>
    </source>
</evidence>